<accession>A0A2N1NBD4</accession>
<dbReference type="VEuPathDB" id="FungiDB:FUN_022263"/>
<dbReference type="Proteomes" id="UP000233469">
    <property type="component" value="Unassembled WGS sequence"/>
</dbReference>
<keyword evidence="1" id="KW-0732">Signal</keyword>
<dbReference type="OrthoDB" id="2409572at2759"/>
<evidence type="ECO:0000313" key="2">
    <source>
        <dbReference type="EMBL" id="PKK71213.1"/>
    </source>
</evidence>
<dbReference type="VEuPathDB" id="FungiDB:RhiirA1_528416"/>
<proteinExistence type="predicted"/>
<name>A0A2N1NBD4_9GLOM</name>
<evidence type="ECO:0000313" key="3">
    <source>
        <dbReference type="Proteomes" id="UP000233469"/>
    </source>
</evidence>
<comment type="caution">
    <text evidence="2">The sequence shown here is derived from an EMBL/GenBank/DDBJ whole genome shotgun (WGS) entry which is preliminary data.</text>
</comment>
<feature type="chain" id="PRO_5014813257" evidence="1">
    <location>
        <begin position="24"/>
        <end position="154"/>
    </location>
</feature>
<organism evidence="2 3">
    <name type="scientific">Rhizophagus irregularis</name>
    <dbReference type="NCBI Taxonomy" id="588596"/>
    <lineage>
        <taxon>Eukaryota</taxon>
        <taxon>Fungi</taxon>
        <taxon>Fungi incertae sedis</taxon>
        <taxon>Mucoromycota</taxon>
        <taxon>Glomeromycotina</taxon>
        <taxon>Glomeromycetes</taxon>
        <taxon>Glomerales</taxon>
        <taxon>Glomeraceae</taxon>
        <taxon>Rhizophagus</taxon>
    </lineage>
</organism>
<feature type="signal peptide" evidence="1">
    <location>
        <begin position="1"/>
        <end position="23"/>
    </location>
</feature>
<dbReference type="AlphaFoldDB" id="A0A2N1NBD4"/>
<protein>
    <submittedName>
        <fullName evidence="2">Uncharacterized protein</fullName>
    </submittedName>
</protein>
<dbReference type="VEuPathDB" id="FungiDB:RhiirFUN_025775"/>
<gene>
    <name evidence="2" type="ORF">RhiirC2_778699</name>
</gene>
<reference evidence="2 3" key="2">
    <citation type="submission" date="2017-10" db="EMBL/GenBank/DDBJ databases">
        <title>Extensive intraspecific genome diversity in a model arbuscular mycorrhizal fungus.</title>
        <authorList>
            <person name="Chen E.C.H."/>
            <person name="Morin E."/>
            <person name="Baudet D."/>
            <person name="Noel J."/>
            <person name="Ndikumana S."/>
            <person name="Charron P."/>
            <person name="St-Onge C."/>
            <person name="Giorgi J."/>
            <person name="Grigoriev I.V."/>
            <person name="Roux C."/>
            <person name="Martin F.M."/>
            <person name="Corradi N."/>
        </authorList>
    </citation>
    <scope>NUCLEOTIDE SEQUENCE [LARGE SCALE GENOMIC DNA]</scope>
    <source>
        <strain evidence="2 3">C2</strain>
    </source>
</reference>
<sequence>MFRKQLIILAIVILVLSPTFTYSADDVIKNDISGGQDITFYCQDGTSQSCCSQLAHRISSDHLSRCASIVLINHSGYNMTLEVENLEDVTQEDYVHYVGANSTNINCQPRNLTDNENETISSVTSHFLGGVKGFASFLIHDDMTSKLNLPDSLK</sequence>
<reference evidence="2 3" key="1">
    <citation type="submission" date="2016-04" db="EMBL/GenBank/DDBJ databases">
        <title>Genome analyses suggest a sexual origin of heterokaryosis in a supposedly ancient asexual fungus.</title>
        <authorList>
            <person name="Ropars J."/>
            <person name="Sedzielewska K."/>
            <person name="Noel J."/>
            <person name="Charron P."/>
            <person name="Farinelli L."/>
            <person name="Marton T."/>
            <person name="Kruger M."/>
            <person name="Pelin A."/>
            <person name="Brachmann A."/>
            <person name="Corradi N."/>
        </authorList>
    </citation>
    <scope>NUCLEOTIDE SEQUENCE [LARGE SCALE GENOMIC DNA]</scope>
    <source>
        <strain evidence="2 3">C2</strain>
    </source>
</reference>
<evidence type="ECO:0000256" key="1">
    <source>
        <dbReference type="SAM" id="SignalP"/>
    </source>
</evidence>
<dbReference type="EMBL" id="LLXL01000540">
    <property type="protein sequence ID" value="PKK71213.1"/>
    <property type="molecule type" value="Genomic_DNA"/>
</dbReference>